<comment type="similarity">
    <text evidence="1">Belongs to the RelB/DinJ antitoxin family.</text>
</comment>
<dbReference type="PANTHER" id="PTHR38781">
    <property type="entry name" value="ANTITOXIN DINJ-RELATED"/>
    <property type="match status" value="1"/>
</dbReference>
<organism evidence="3 4">
    <name type="scientific">Candidatus Cetobacterium colombiensis</name>
    <dbReference type="NCBI Taxonomy" id="3073100"/>
    <lineage>
        <taxon>Bacteria</taxon>
        <taxon>Fusobacteriati</taxon>
        <taxon>Fusobacteriota</taxon>
        <taxon>Fusobacteriia</taxon>
        <taxon>Fusobacteriales</taxon>
        <taxon>Fusobacteriaceae</taxon>
        <taxon>Cetobacterium</taxon>
    </lineage>
</organism>
<dbReference type="Proteomes" id="UP001279681">
    <property type="component" value="Unassembled WGS sequence"/>
</dbReference>
<evidence type="ECO:0000313" key="4">
    <source>
        <dbReference type="Proteomes" id="UP001279681"/>
    </source>
</evidence>
<evidence type="ECO:0000313" key="3">
    <source>
        <dbReference type="EMBL" id="MDX8337215.1"/>
    </source>
</evidence>
<evidence type="ECO:0000256" key="1">
    <source>
        <dbReference type="ARBA" id="ARBA00010562"/>
    </source>
</evidence>
<protein>
    <submittedName>
        <fullName evidence="3">Type II toxin-antitoxin system RelB/DinJ family antitoxin</fullName>
    </submittedName>
</protein>
<dbReference type="NCBIfam" id="TIGR02384">
    <property type="entry name" value="RelB_DinJ"/>
    <property type="match status" value="1"/>
</dbReference>
<dbReference type="Pfam" id="PF04221">
    <property type="entry name" value="RelB"/>
    <property type="match status" value="1"/>
</dbReference>
<keyword evidence="4" id="KW-1185">Reference proteome</keyword>
<comment type="caution">
    <text evidence="3">The sequence shown here is derived from an EMBL/GenBank/DDBJ whole genome shotgun (WGS) entry which is preliminary data.</text>
</comment>
<proteinExistence type="inferred from homology"/>
<accession>A0ABU4WCD8</accession>
<gene>
    <name evidence="3" type="ORF">RFV38_12050</name>
</gene>
<name>A0ABU4WCD8_9FUSO</name>
<dbReference type="PANTHER" id="PTHR38781:SF1">
    <property type="entry name" value="ANTITOXIN DINJ-RELATED"/>
    <property type="match status" value="1"/>
</dbReference>
<dbReference type="InterPro" id="IPR013321">
    <property type="entry name" value="Arc_rbn_hlx_hlx"/>
</dbReference>
<dbReference type="Gene3D" id="1.10.1220.10">
    <property type="entry name" value="Met repressor-like"/>
    <property type="match status" value="1"/>
</dbReference>
<dbReference type="InterPro" id="IPR007337">
    <property type="entry name" value="RelB/DinJ"/>
</dbReference>
<dbReference type="RefSeq" id="WP_320314568.1">
    <property type="nucleotide sequence ID" value="NZ_JAVIKH010000024.1"/>
</dbReference>
<evidence type="ECO:0000256" key="2">
    <source>
        <dbReference type="ARBA" id="ARBA00022649"/>
    </source>
</evidence>
<dbReference type="EMBL" id="JAVIKH010000024">
    <property type="protein sequence ID" value="MDX8337215.1"/>
    <property type="molecule type" value="Genomic_DNA"/>
</dbReference>
<keyword evidence="2" id="KW-1277">Toxin-antitoxin system</keyword>
<sequence length="75" mass="8841">MSQSKISFKIDKDLKKEIEKICDEMGMSLPTAFTIFAKKLLTERKIPFEIEANPFYSKKNLKRLNKSIKQMEKIK</sequence>
<reference evidence="4" key="1">
    <citation type="submission" date="2023-07" db="EMBL/GenBank/DDBJ databases">
        <authorList>
            <person name="Colorado M.A."/>
            <person name="Villamil L.M."/>
            <person name="Melo J.F."/>
            <person name="Rodriguez J.A."/>
            <person name="Ruiz R.Y."/>
        </authorList>
    </citation>
    <scope>NUCLEOTIDE SEQUENCE [LARGE SCALE GENOMIC DNA]</scope>
    <source>
        <strain evidence="4">C33</strain>
    </source>
</reference>